<dbReference type="OrthoDB" id="8482151at2"/>
<dbReference type="PATRIC" id="fig|991905.3.peg.1467"/>
<evidence type="ECO:0000313" key="1">
    <source>
        <dbReference type="EMBL" id="ADZ69854.1"/>
    </source>
</evidence>
<organism evidence="1 2">
    <name type="scientific">Polymorphum gilvum (strain LMG 25793 / CGMCC 1.9160 / SL003B-26A1)</name>
    <dbReference type="NCBI Taxonomy" id="991905"/>
    <lineage>
        <taxon>Bacteria</taxon>
        <taxon>Pseudomonadati</taxon>
        <taxon>Pseudomonadota</taxon>
        <taxon>Alphaproteobacteria</taxon>
        <taxon>Rhodobacterales</taxon>
        <taxon>Paracoccaceae</taxon>
        <taxon>Polymorphum</taxon>
    </lineage>
</organism>
<dbReference type="STRING" id="991905.SL003B_1426"/>
<protein>
    <submittedName>
        <fullName evidence="1">Uncharacterized protein</fullName>
    </submittedName>
</protein>
<proteinExistence type="predicted"/>
<evidence type="ECO:0000313" key="2">
    <source>
        <dbReference type="Proteomes" id="UP000008130"/>
    </source>
</evidence>
<name>F2J347_POLGS</name>
<dbReference type="HOGENOM" id="CLU_1814045_0_0_5"/>
<gene>
    <name evidence="1" type="ordered locus">SL003B_1426</name>
</gene>
<dbReference type="KEGG" id="pgv:SL003B_1426"/>
<dbReference type="EMBL" id="CP002568">
    <property type="protein sequence ID" value="ADZ69854.1"/>
    <property type="molecule type" value="Genomic_DNA"/>
</dbReference>
<keyword evidence="2" id="KW-1185">Reference proteome</keyword>
<accession>F2J347</accession>
<sequence>MQRELDLVGSELDTVLAGLLGRWAEDLGGERTCADYERLYCLYPRIASHIAWARASLKGASQAAHQVQAMREAGPEGHAGVEAMAGGGCCPCCGGTSGLWFAGGPSAARGGCGCGCGGRGHERSGRSCEEHDDVRNADRFRA</sequence>
<dbReference type="Proteomes" id="UP000008130">
    <property type="component" value="Chromosome"/>
</dbReference>
<dbReference type="AlphaFoldDB" id="F2J347"/>
<dbReference type="RefSeq" id="WP_013652171.1">
    <property type="nucleotide sequence ID" value="NC_015259.1"/>
</dbReference>
<reference evidence="1 2" key="1">
    <citation type="journal article" date="2011" name="J. Bacteriol.">
        <title>Complete genome sequence of Polymorphum gilvum SL003B-26A1T, a crude oil-degrading bacterium from oil-polluted saline soil.</title>
        <authorList>
            <person name="Li S.G."/>
            <person name="Tang Y.Q."/>
            <person name="Nie Y."/>
            <person name="Cai M."/>
            <person name="Wu X.L."/>
        </authorList>
    </citation>
    <scope>NUCLEOTIDE SEQUENCE [LARGE SCALE GENOMIC DNA]</scope>
    <source>
        <strain evidence="2">LMG 25793 / CGMCC 1.9160 / SL003B-26A1</strain>
    </source>
</reference>